<dbReference type="PANTHER" id="PTHR31532">
    <property type="entry name" value="BIORIENTATION OF CHROMOSOMES IN CELL DIVISION 1 FAMILY MEMBER"/>
    <property type="match status" value="1"/>
</dbReference>
<feature type="compositionally biased region" description="Polar residues" evidence="1">
    <location>
        <begin position="201"/>
        <end position="212"/>
    </location>
</feature>
<feature type="compositionally biased region" description="Polar residues" evidence="1">
    <location>
        <begin position="318"/>
        <end position="337"/>
    </location>
</feature>
<feature type="region of interest" description="Disordered" evidence="1">
    <location>
        <begin position="125"/>
        <end position="255"/>
    </location>
</feature>
<feature type="compositionally biased region" description="Basic and acidic residues" evidence="1">
    <location>
        <begin position="502"/>
        <end position="513"/>
    </location>
</feature>
<gene>
    <name evidence="3" type="ORF">CHIRRI_LOCUS1029</name>
</gene>
<dbReference type="AlphaFoldDB" id="A0A9N9RKE6"/>
<protein>
    <recommendedName>
        <fullName evidence="2">BOD1/SHG1 domain-containing protein</fullName>
    </recommendedName>
</protein>
<evidence type="ECO:0000259" key="2">
    <source>
        <dbReference type="Pfam" id="PF05205"/>
    </source>
</evidence>
<evidence type="ECO:0000313" key="3">
    <source>
        <dbReference type="EMBL" id="CAG9798044.1"/>
    </source>
</evidence>
<accession>A0A9N9RKE6</accession>
<feature type="domain" description="BOD1/SHG1" evidence="2">
    <location>
        <begin position="15"/>
        <end position="111"/>
    </location>
</feature>
<sequence length="704" mass="80122">MATYKLSDPEFVDKIILEVKSQGHFDTFRKECLADVDTQPAYQNLHSRVEDTVQRFLNRQVWTPELKNKNRLREEMRLNIIRAGFLESGVSRIVDQVVEQKMDYIQSKVEEILYKYVGIEKPKKEEKQQNGSLEIDTALLPTDLEQVSPDSSTDKKSPGSIKEEIEEELVEDEDFESPAFEPIEAIKAEKTEVETNENTNLSEISGLTSQDSPKSHKSEPTNIEGEQNKVDTALSQISSTQDNIPDTSEMEPPIVTSVIPVPGICSEEAQMATGLNDSTENEVKQVEIEKTSDKPKCQFDLKKDQIEFTGTERKSINLDDSTNSGESEKVVQQQDVQNMEVENLYGNDTTDSSEMRMEIDLKDETTQETAMSSKIEESSQDSSKIKDKKSHKRERSRERSKSSSHKSSRHHHSSSSSKSKADESSKQKSHSTAHKSASSHKKSSEKDKDRAKERTSSSRKDHRDNREKDKKPESSKSSKSKHEEPKDDHHQEKSSNRRRRSTDHDSGDSKEIKQSNNPKDNNQVVNGSTKGTENKTTDQNQKSTDIKSNNDELESTKIQLKSNKEQKSSILVKHDYLKSTNKQSMDKNDEIDSGFHGFVPDQLPDNPWFECIDMMKSKKFPFVSNNNYASKKNDNSAIKKTKSKTLDTADESEHNTTVHKNQFASQRYDANDLYKPKFDFSRRRRGQVVEDDVNKSRDTAPASN</sequence>
<keyword evidence="4" id="KW-1185">Reference proteome</keyword>
<feature type="compositionally biased region" description="Basic and acidic residues" evidence="1">
    <location>
        <begin position="669"/>
        <end position="681"/>
    </location>
</feature>
<dbReference type="Pfam" id="PF05205">
    <property type="entry name" value="COMPASS-Shg1"/>
    <property type="match status" value="1"/>
</dbReference>
<dbReference type="EMBL" id="OU895877">
    <property type="protein sequence ID" value="CAG9798044.1"/>
    <property type="molecule type" value="Genomic_DNA"/>
</dbReference>
<feature type="compositionally biased region" description="Basic and acidic residues" evidence="1">
    <location>
        <begin position="184"/>
        <end position="193"/>
    </location>
</feature>
<reference evidence="3" key="2">
    <citation type="submission" date="2022-10" db="EMBL/GenBank/DDBJ databases">
        <authorList>
            <consortium name="ENA_rothamsted_submissions"/>
            <consortium name="culmorum"/>
            <person name="King R."/>
        </authorList>
    </citation>
    <scope>NUCLEOTIDE SEQUENCE</scope>
</reference>
<dbReference type="InterPro" id="IPR055264">
    <property type="entry name" value="BOD1/SHG1_dom"/>
</dbReference>
<feature type="compositionally biased region" description="Basic and acidic residues" evidence="1">
    <location>
        <begin position="442"/>
        <end position="495"/>
    </location>
</feature>
<organism evidence="3 4">
    <name type="scientific">Chironomus riparius</name>
    <dbReference type="NCBI Taxonomy" id="315576"/>
    <lineage>
        <taxon>Eukaryota</taxon>
        <taxon>Metazoa</taxon>
        <taxon>Ecdysozoa</taxon>
        <taxon>Arthropoda</taxon>
        <taxon>Hexapoda</taxon>
        <taxon>Insecta</taxon>
        <taxon>Pterygota</taxon>
        <taxon>Neoptera</taxon>
        <taxon>Endopterygota</taxon>
        <taxon>Diptera</taxon>
        <taxon>Nematocera</taxon>
        <taxon>Chironomoidea</taxon>
        <taxon>Chironomidae</taxon>
        <taxon>Chironominae</taxon>
        <taxon>Chironomus</taxon>
    </lineage>
</organism>
<feature type="compositionally biased region" description="Basic and acidic residues" evidence="1">
    <location>
        <begin position="644"/>
        <end position="656"/>
    </location>
</feature>
<feature type="compositionally biased region" description="Polar residues" evidence="1">
    <location>
        <begin position="514"/>
        <end position="531"/>
    </location>
</feature>
<dbReference type="Proteomes" id="UP001153620">
    <property type="component" value="Chromosome 1"/>
</dbReference>
<feature type="compositionally biased region" description="Basic and acidic residues" evidence="1">
    <location>
        <begin position="152"/>
        <end position="163"/>
    </location>
</feature>
<reference evidence="3" key="1">
    <citation type="submission" date="2022-01" db="EMBL/GenBank/DDBJ databases">
        <authorList>
            <person name="King R."/>
        </authorList>
    </citation>
    <scope>NUCLEOTIDE SEQUENCE</scope>
</reference>
<name>A0A9N9RKE6_9DIPT</name>
<dbReference type="PANTHER" id="PTHR31532:SF10">
    <property type="entry name" value="BIORIENTATION OF CHROMOSOMES IN CELL DIVISION PROTEIN 1-LIKE 1"/>
    <property type="match status" value="1"/>
</dbReference>
<feature type="compositionally biased region" description="Acidic residues" evidence="1">
    <location>
        <begin position="164"/>
        <end position="176"/>
    </location>
</feature>
<feature type="compositionally biased region" description="Basic residues" evidence="1">
    <location>
        <begin position="427"/>
        <end position="441"/>
    </location>
</feature>
<proteinExistence type="predicted"/>
<evidence type="ECO:0000313" key="4">
    <source>
        <dbReference type="Proteomes" id="UP001153620"/>
    </source>
</evidence>
<feature type="region of interest" description="Disordered" evidence="1">
    <location>
        <begin position="312"/>
        <end position="567"/>
    </location>
</feature>
<feature type="region of interest" description="Disordered" evidence="1">
    <location>
        <begin position="627"/>
        <end position="704"/>
    </location>
</feature>
<feature type="compositionally biased region" description="Basic and acidic residues" evidence="1">
    <location>
        <begin position="353"/>
        <end position="365"/>
    </location>
</feature>
<feature type="compositionally biased region" description="Basic residues" evidence="1">
    <location>
        <begin position="402"/>
        <end position="413"/>
    </location>
</feature>
<feature type="compositionally biased region" description="Polar residues" evidence="1">
    <location>
        <begin position="627"/>
        <end position="638"/>
    </location>
</feature>
<feature type="compositionally biased region" description="Polar residues" evidence="1">
    <location>
        <begin position="233"/>
        <end position="246"/>
    </location>
</feature>
<dbReference type="GO" id="GO:0048188">
    <property type="term" value="C:Set1C/COMPASS complex"/>
    <property type="evidence" value="ECO:0007669"/>
    <property type="project" value="TreeGrafter"/>
</dbReference>
<dbReference type="GO" id="GO:0031297">
    <property type="term" value="P:replication fork processing"/>
    <property type="evidence" value="ECO:0007669"/>
    <property type="project" value="TreeGrafter"/>
</dbReference>
<evidence type="ECO:0000256" key="1">
    <source>
        <dbReference type="SAM" id="MobiDB-lite"/>
    </source>
</evidence>
<dbReference type="OrthoDB" id="7605699at2759"/>